<dbReference type="GO" id="GO:0020037">
    <property type="term" value="F:heme binding"/>
    <property type="evidence" value="ECO:0007669"/>
    <property type="project" value="TreeGrafter"/>
</dbReference>
<evidence type="ECO:0000256" key="10">
    <source>
        <dbReference type="ARBA" id="ARBA00023004"/>
    </source>
</evidence>
<evidence type="ECO:0000256" key="3">
    <source>
        <dbReference type="ARBA" id="ARBA00022448"/>
    </source>
</evidence>
<accession>A0A2P7QKY9</accession>
<comment type="similarity">
    <text evidence="12">Belongs to the cytochrome b561 family.</text>
</comment>
<feature type="transmembrane region" description="Helical" evidence="13">
    <location>
        <begin position="12"/>
        <end position="29"/>
    </location>
</feature>
<dbReference type="OrthoDB" id="9793784at2"/>
<keyword evidence="4" id="KW-1003">Cell membrane</keyword>
<evidence type="ECO:0000256" key="13">
    <source>
        <dbReference type="SAM" id="Phobius"/>
    </source>
</evidence>
<dbReference type="SUPFAM" id="SSF81342">
    <property type="entry name" value="Transmembrane di-heme cytochromes"/>
    <property type="match status" value="1"/>
</dbReference>
<proteinExistence type="inferred from homology"/>
<dbReference type="Pfam" id="PF01292">
    <property type="entry name" value="Ni_hydr_CYTB"/>
    <property type="match status" value="1"/>
</dbReference>
<dbReference type="PANTHER" id="PTHR30529:SF1">
    <property type="entry name" value="CYTOCHROME B561 HOMOLOG 2"/>
    <property type="match status" value="1"/>
</dbReference>
<dbReference type="Proteomes" id="UP000242181">
    <property type="component" value="Unassembled WGS sequence"/>
</dbReference>
<comment type="subcellular location">
    <subcellularLocation>
        <location evidence="2">Cell membrane</location>
        <topology evidence="2">Multi-pass membrane protein</topology>
    </subcellularLocation>
</comment>
<evidence type="ECO:0000256" key="1">
    <source>
        <dbReference type="ARBA" id="ARBA00001970"/>
    </source>
</evidence>
<gene>
    <name evidence="15" type="ORF">C7I36_13900</name>
</gene>
<dbReference type="PANTHER" id="PTHR30529">
    <property type="entry name" value="CYTOCHROME B561"/>
    <property type="match status" value="1"/>
</dbReference>
<feature type="transmembrane region" description="Helical" evidence="13">
    <location>
        <begin position="44"/>
        <end position="62"/>
    </location>
</feature>
<comment type="cofactor">
    <cofactor evidence="1">
        <name>heme b</name>
        <dbReference type="ChEBI" id="CHEBI:60344"/>
    </cofactor>
</comment>
<organism evidence="15 16">
    <name type="scientific">Zobellella taiwanensis</name>
    <dbReference type="NCBI Taxonomy" id="347535"/>
    <lineage>
        <taxon>Bacteria</taxon>
        <taxon>Pseudomonadati</taxon>
        <taxon>Pseudomonadota</taxon>
        <taxon>Gammaproteobacteria</taxon>
        <taxon>Aeromonadales</taxon>
        <taxon>Aeromonadaceae</taxon>
        <taxon>Zobellella</taxon>
    </lineage>
</organism>
<evidence type="ECO:0000256" key="9">
    <source>
        <dbReference type="ARBA" id="ARBA00022989"/>
    </source>
</evidence>
<keyword evidence="6 13" id="KW-0812">Transmembrane</keyword>
<dbReference type="GO" id="GO:0009055">
    <property type="term" value="F:electron transfer activity"/>
    <property type="evidence" value="ECO:0007669"/>
    <property type="project" value="InterPro"/>
</dbReference>
<keyword evidence="9 13" id="KW-1133">Transmembrane helix</keyword>
<evidence type="ECO:0000313" key="15">
    <source>
        <dbReference type="EMBL" id="PSJ38622.1"/>
    </source>
</evidence>
<dbReference type="GO" id="GO:0022904">
    <property type="term" value="P:respiratory electron transport chain"/>
    <property type="evidence" value="ECO:0007669"/>
    <property type="project" value="InterPro"/>
</dbReference>
<evidence type="ECO:0000256" key="2">
    <source>
        <dbReference type="ARBA" id="ARBA00004651"/>
    </source>
</evidence>
<evidence type="ECO:0000256" key="4">
    <source>
        <dbReference type="ARBA" id="ARBA00022475"/>
    </source>
</evidence>
<keyword evidence="16" id="KW-1185">Reference proteome</keyword>
<name>A0A2P7QKY9_9GAMM</name>
<dbReference type="InterPro" id="IPR011577">
    <property type="entry name" value="Cyt_b561_bac/Ni-Hgenase"/>
</dbReference>
<evidence type="ECO:0000256" key="8">
    <source>
        <dbReference type="ARBA" id="ARBA00022982"/>
    </source>
</evidence>
<dbReference type="EMBL" id="PXYH01000022">
    <property type="protein sequence ID" value="PSJ38622.1"/>
    <property type="molecule type" value="Genomic_DNA"/>
</dbReference>
<keyword evidence="7" id="KW-0479">Metal-binding</keyword>
<evidence type="ECO:0000256" key="11">
    <source>
        <dbReference type="ARBA" id="ARBA00023136"/>
    </source>
</evidence>
<evidence type="ECO:0000259" key="14">
    <source>
        <dbReference type="Pfam" id="PF01292"/>
    </source>
</evidence>
<feature type="domain" description="Cytochrome b561 bacterial/Ni-hydrogenase" evidence="14">
    <location>
        <begin position="4"/>
        <end position="173"/>
    </location>
</feature>
<keyword evidence="8" id="KW-0249">Electron transport</keyword>
<evidence type="ECO:0000256" key="6">
    <source>
        <dbReference type="ARBA" id="ARBA00022692"/>
    </source>
</evidence>
<sequence length="173" mass="19695">MQKYSLPLRLLHWLTALLVFGLFGVGLWMRNLGYYDPLYQVLPYWHKSVGFLLCALVVVRLLTRAVGRSPGPLASHRPWERGLAHAMHLLLYGLLFGLFASGYLIATADNRPASFFGWFDIPVLITPFPDQEDIAGLLHEYFAWSLIGLVALHAAAALKHHWRDKDDTLKRML</sequence>
<dbReference type="GO" id="GO:0005886">
    <property type="term" value="C:plasma membrane"/>
    <property type="evidence" value="ECO:0007669"/>
    <property type="project" value="UniProtKB-SubCell"/>
</dbReference>
<feature type="transmembrane region" description="Helical" evidence="13">
    <location>
        <begin position="141"/>
        <end position="162"/>
    </location>
</feature>
<dbReference type="InterPro" id="IPR052168">
    <property type="entry name" value="Cytochrome_b561_oxidase"/>
</dbReference>
<evidence type="ECO:0000313" key="16">
    <source>
        <dbReference type="Proteomes" id="UP000242181"/>
    </source>
</evidence>
<keyword evidence="10" id="KW-0408">Iron</keyword>
<keyword evidence="5" id="KW-0349">Heme</keyword>
<protein>
    <submittedName>
        <fullName evidence="15">Cytochrome b</fullName>
    </submittedName>
</protein>
<evidence type="ECO:0000256" key="7">
    <source>
        <dbReference type="ARBA" id="ARBA00022723"/>
    </source>
</evidence>
<evidence type="ECO:0000256" key="12">
    <source>
        <dbReference type="ARBA" id="ARBA00037975"/>
    </source>
</evidence>
<dbReference type="AlphaFoldDB" id="A0A2P7QKY9"/>
<comment type="caution">
    <text evidence="15">The sequence shown here is derived from an EMBL/GenBank/DDBJ whole genome shotgun (WGS) entry which is preliminary data.</text>
</comment>
<dbReference type="RefSeq" id="WP_106454299.1">
    <property type="nucleotide sequence ID" value="NZ_PXYH01000022.1"/>
</dbReference>
<feature type="transmembrane region" description="Helical" evidence="13">
    <location>
        <begin position="83"/>
        <end position="106"/>
    </location>
</feature>
<keyword evidence="3" id="KW-0813">Transport</keyword>
<dbReference type="InterPro" id="IPR016174">
    <property type="entry name" value="Di-haem_cyt_TM"/>
</dbReference>
<dbReference type="Gene3D" id="1.20.950.20">
    <property type="entry name" value="Transmembrane di-heme cytochromes, Chain C"/>
    <property type="match status" value="2"/>
</dbReference>
<dbReference type="GO" id="GO:0046872">
    <property type="term" value="F:metal ion binding"/>
    <property type="evidence" value="ECO:0007669"/>
    <property type="project" value="UniProtKB-KW"/>
</dbReference>
<keyword evidence="11 13" id="KW-0472">Membrane</keyword>
<reference evidence="15 16" key="1">
    <citation type="submission" date="2018-03" db="EMBL/GenBank/DDBJ databases">
        <title>The draft genome of Zobellella taiwanensis JCM 13381.</title>
        <authorList>
            <person name="Liu L."/>
            <person name="Li L."/>
            <person name="Wang T."/>
            <person name="Zhang X."/>
            <person name="Liang L."/>
        </authorList>
    </citation>
    <scope>NUCLEOTIDE SEQUENCE [LARGE SCALE GENOMIC DNA]</scope>
    <source>
        <strain evidence="15 16">JCM 13381</strain>
    </source>
</reference>
<evidence type="ECO:0000256" key="5">
    <source>
        <dbReference type="ARBA" id="ARBA00022617"/>
    </source>
</evidence>